<dbReference type="InterPro" id="IPR013149">
    <property type="entry name" value="ADH-like_C"/>
</dbReference>
<dbReference type="Pfam" id="PF00107">
    <property type="entry name" value="ADH_zinc_N"/>
    <property type="match status" value="1"/>
</dbReference>
<dbReference type="GO" id="GO:0016628">
    <property type="term" value="F:oxidoreductase activity, acting on the CH-CH group of donors, NAD or NADP as acceptor"/>
    <property type="evidence" value="ECO:0007669"/>
    <property type="project" value="InterPro"/>
</dbReference>
<dbReference type="OrthoDB" id="9805663at2"/>
<dbReference type="STRING" id="1123272.SAMN02745824_0824"/>
<evidence type="ECO:0000313" key="4">
    <source>
        <dbReference type="Proteomes" id="UP000185192"/>
    </source>
</evidence>
<evidence type="ECO:0000313" key="3">
    <source>
        <dbReference type="EMBL" id="SIN61162.1"/>
    </source>
</evidence>
<dbReference type="InterPro" id="IPR011032">
    <property type="entry name" value="GroES-like_sf"/>
</dbReference>
<dbReference type="EMBL" id="FSQW01000001">
    <property type="protein sequence ID" value="SIN61162.1"/>
    <property type="molecule type" value="Genomic_DNA"/>
</dbReference>
<protein>
    <recommendedName>
        <fullName evidence="2">Enoyl reductase (ER) domain-containing protein</fullName>
    </recommendedName>
</protein>
<dbReference type="PANTHER" id="PTHR43205:SF42">
    <property type="entry name" value="ALCOHOL DEHYDROGENASE, ZINC-CONTAINING (AFU_ORTHOLOGUE AFUA_7G04530)"/>
    <property type="match status" value="1"/>
</dbReference>
<dbReference type="Gene3D" id="3.90.180.10">
    <property type="entry name" value="Medium-chain alcohol dehydrogenases, catalytic domain"/>
    <property type="match status" value="1"/>
</dbReference>
<evidence type="ECO:0000256" key="1">
    <source>
        <dbReference type="ARBA" id="ARBA00023002"/>
    </source>
</evidence>
<accession>A0A1N6CRM0</accession>
<keyword evidence="1" id="KW-0560">Oxidoreductase</keyword>
<dbReference type="SUPFAM" id="SSF50129">
    <property type="entry name" value="GroES-like"/>
    <property type="match status" value="1"/>
</dbReference>
<dbReference type="InterPro" id="IPR020843">
    <property type="entry name" value="ER"/>
</dbReference>
<reference evidence="4" key="1">
    <citation type="submission" date="2016-11" db="EMBL/GenBank/DDBJ databases">
        <authorList>
            <person name="Varghese N."/>
            <person name="Submissions S."/>
        </authorList>
    </citation>
    <scope>NUCLEOTIDE SEQUENCE [LARGE SCALE GENOMIC DNA]</scope>
    <source>
        <strain evidence="4">DSM 22363</strain>
    </source>
</reference>
<dbReference type="Gene3D" id="3.40.50.720">
    <property type="entry name" value="NAD(P)-binding Rossmann-like Domain"/>
    <property type="match status" value="1"/>
</dbReference>
<proteinExistence type="predicted"/>
<dbReference type="Proteomes" id="UP000185192">
    <property type="component" value="Unassembled WGS sequence"/>
</dbReference>
<dbReference type="AlphaFoldDB" id="A0A1N6CRM0"/>
<sequence length="334" mass="36066">MTSNRFWQLNRRPEGSDVSGALSLETEAVPDIGAGEVLVKCAWLSMDAGTRMWMTEREDGYQPPLELGTRMVGLVLGHVARSNDPQFAEGDLVRGFGQWAEYAVVQPELAGLMKVDDQIPDIRQHFGVLGFNGWTALWGIRETAAVKAGDNVLVSAAAGSTGLLACQVAKILGANVHGLAGGPDKCRWLEQELGITRAIDYKNADVAAELAKVDGGIDAYFDNVGGPILDAVLPNMAMHGRIALCGLLAQYQGDGRGRGPEHFDQILMKRLRIEGFFSPDFMDQGAELTIQLAKWHDQGLIDTPFDVTDGIGNVLTAYEKLFTGGNIGKVLVKI</sequence>
<dbReference type="FunFam" id="3.40.50.720:FF:000121">
    <property type="entry name" value="Prostaglandin reductase 2"/>
    <property type="match status" value="1"/>
</dbReference>
<dbReference type="PANTHER" id="PTHR43205">
    <property type="entry name" value="PROSTAGLANDIN REDUCTASE"/>
    <property type="match status" value="1"/>
</dbReference>
<keyword evidence="4" id="KW-1185">Reference proteome</keyword>
<feature type="domain" description="Enoyl reductase (ER)" evidence="2">
    <location>
        <begin position="20"/>
        <end position="332"/>
    </location>
</feature>
<dbReference type="Pfam" id="PF16884">
    <property type="entry name" value="ADH_N_2"/>
    <property type="match status" value="1"/>
</dbReference>
<dbReference type="InterPro" id="IPR036291">
    <property type="entry name" value="NAD(P)-bd_dom_sf"/>
</dbReference>
<dbReference type="RefSeq" id="WP_074203841.1">
    <property type="nucleotide sequence ID" value="NZ_FSQW01000001.1"/>
</dbReference>
<dbReference type="InterPro" id="IPR045010">
    <property type="entry name" value="MDR_fam"/>
</dbReference>
<dbReference type="InterPro" id="IPR041694">
    <property type="entry name" value="ADH_N_2"/>
</dbReference>
<organism evidence="3 4">
    <name type="scientific">Parasphingorhabdus marina DSM 22363</name>
    <dbReference type="NCBI Taxonomy" id="1123272"/>
    <lineage>
        <taxon>Bacteria</taxon>
        <taxon>Pseudomonadati</taxon>
        <taxon>Pseudomonadota</taxon>
        <taxon>Alphaproteobacteria</taxon>
        <taxon>Sphingomonadales</taxon>
        <taxon>Sphingomonadaceae</taxon>
        <taxon>Parasphingorhabdus</taxon>
    </lineage>
</organism>
<dbReference type="CDD" id="cd05288">
    <property type="entry name" value="PGDH"/>
    <property type="match status" value="1"/>
</dbReference>
<dbReference type="SUPFAM" id="SSF51735">
    <property type="entry name" value="NAD(P)-binding Rossmann-fold domains"/>
    <property type="match status" value="1"/>
</dbReference>
<dbReference type="SMART" id="SM00829">
    <property type="entry name" value="PKS_ER"/>
    <property type="match status" value="1"/>
</dbReference>
<gene>
    <name evidence="3" type="ORF">SAMN02745824_0824</name>
</gene>
<name>A0A1N6CRM0_9SPHN</name>
<evidence type="ECO:0000259" key="2">
    <source>
        <dbReference type="SMART" id="SM00829"/>
    </source>
</evidence>